<evidence type="ECO:0000313" key="1">
    <source>
        <dbReference type="EMBL" id="SAL98519.1"/>
    </source>
</evidence>
<dbReference type="OrthoDB" id="2287039at2759"/>
<sequence length="161" mass="18989">MAQDLFLSPTFGLPTPESPYDLELDSDTRIVNKLNKDQFDAVKPYLPRNFDQIQSDDVVATLNGYEMKEHTVEMYQSILDILDHEYNSVVERALLKIDELKAEFLKNKDRFSEGYVMLKVVEYILEVLDDWKEDDSETTVYRRIATIFDFMFRDTRVKLVE</sequence>
<name>A0A163KUI6_ABSGL</name>
<protein>
    <submittedName>
        <fullName evidence="1">Uncharacterized protein</fullName>
    </submittedName>
</protein>
<dbReference type="AlphaFoldDB" id="A0A163KUI6"/>
<proteinExistence type="predicted"/>
<dbReference type="EMBL" id="LT552134">
    <property type="protein sequence ID" value="SAL98519.1"/>
    <property type="molecule type" value="Genomic_DNA"/>
</dbReference>
<organism evidence="1">
    <name type="scientific">Absidia glauca</name>
    <name type="common">Pin mould</name>
    <dbReference type="NCBI Taxonomy" id="4829"/>
    <lineage>
        <taxon>Eukaryota</taxon>
        <taxon>Fungi</taxon>
        <taxon>Fungi incertae sedis</taxon>
        <taxon>Mucoromycota</taxon>
        <taxon>Mucoromycotina</taxon>
        <taxon>Mucoromycetes</taxon>
        <taxon>Mucorales</taxon>
        <taxon>Cunninghamellaceae</taxon>
        <taxon>Absidia</taxon>
    </lineage>
</organism>
<dbReference type="InParanoid" id="A0A163KUI6"/>
<gene>
    <name evidence="1" type="primary">ABSGL_04060.1 scaffold 4827</name>
</gene>
<dbReference type="Proteomes" id="UP000078561">
    <property type="component" value="Unassembled WGS sequence"/>
</dbReference>
<accession>A0A163KUI6</accession>
<reference evidence="1" key="1">
    <citation type="submission" date="2016-04" db="EMBL/GenBank/DDBJ databases">
        <authorList>
            <person name="Evans L.H."/>
            <person name="Alamgir A."/>
            <person name="Owens N."/>
            <person name="Weber N.D."/>
            <person name="Virtaneva K."/>
            <person name="Barbian K."/>
            <person name="Babar A."/>
            <person name="Rosenke K."/>
        </authorList>
    </citation>
    <scope>NUCLEOTIDE SEQUENCE [LARGE SCALE GENOMIC DNA]</scope>
    <source>
        <strain evidence="1">CBS 101.48</strain>
    </source>
</reference>
<keyword evidence="2" id="KW-1185">Reference proteome</keyword>
<evidence type="ECO:0000313" key="2">
    <source>
        <dbReference type="Proteomes" id="UP000078561"/>
    </source>
</evidence>